<feature type="region of interest" description="Disordered" evidence="1">
    <location>
        <begin position="153"/>
        <end position="181"/>
    </location>
</feature>
<dbReference type="EMBL" id="CYKH01000976">
    <property type="protein sequence ID" value="CUG74658.1"/>
    <property type="molecule type" value="Genomic_DNA"/>
</dbReference>
<name>A0A0S4J391_BODSA</name>
<evidence type="ECO:0000313" key="3">
    <source>
        <dbReference type="Proteomes" id="UP000051952"/>
    </source>
</evidence>
<keyword evidence="3" id="KW-1185">Reference proteome</keyword>
<sequence>MRKADYALIAHFVITTLLHHQRRQREAEKDNGPLSSMLKGNRETQSPSGVTDSDMPESDVFSMIKAQRDTLRGELIVLKLELRAVKAGVASKRCPKHFDRRKYSHMRDSKLDGERVEETLEKRVYELQEHNTVLDDDVCGRKCPSCLTPSWMHTNPSKKMVPQRSAPTLGVNQSAVQQEAD</sequence>
<protein>
    <submittedName>
        <fullName evidence="2">Uncharacterized protein</fullName>
    </submittedName>
</protein>
<gene>
    <name evidence="2" type="ORF">BSAL_84490</name>
</gene>
<evidence type="ECO:0000313" key="2">
    <source>
        <dbReference type="EMBL" id="CUG74658.1"/>
    </source>
</evidence>
<reference evidence="3" key="1">
    <citation type="submission" date="2015-09" db="EMBL/GenBank/DDBJ databases">
        <authorList>
            <consortium name="Pathogen Informatics"/>
        </authorList>
    </citation>
    <scope>NUCLEOTIDE SEQUENCE [LARGE SCALE GENOMIC DNA]</scope>
    <source>
        <strain evidence="3">Lake Konstanz</strain>
    </source>
</reference>
<dbReference type="VEuPathDB" id="TriTrypDB:BSAL_84490"/>
<dbReference type="Proteomes" id="UP000051952">
    <property type="component" value="Unassembled WGS sequence"/>
</dbReference>
<accession>A0A0S4J391</accession>
<proteinExistence type="predicted"/>
<feature type="region of interest" description="Disordered" evidence="1">
    <location>
        <begin position="20"/>
        <end position="57"/>
    </location>
</feature>
<feature type="compositionally biased region" description="Polar residues" evidence="1">
    <location>
        <begin position="170"/>
        <end position="181"/>
    </location>
</feature>
<organism evidence="2 3">
    <name type="scientific">Bodo saltans</name>
    <name type="common">Flagellated protozoan</name>
    <dbReference type="NCBI Taxonomy" id="75058"/>
    <lineage>
        <taxon>Eukaryota</taxon>
        <taxon>Discoba</taxon>
        <taxon>Euglenozoa</taxon>
        <taxon>Kinetoplastea</taxon>
        <taxon>Metakinetoplastina</taxon>
        <taxon>Eubodonida</taxon>
        <taxon>Bodonidae</taxon>
        <taxon>Bodo</taxon>
    </lineage>
</organism>
<evidence type="ECO:0000256" key="1">
    <source>
        <dbReference type="SAM" id="MobiDB-lite"/>
    </source>
</evidence>
<dbReference type="AlphaFoldDB" id="A0A0S4J391"/>